<protein>
    <recommendedName>
        <fullName evidence="3">ABM domain-containing protein</fullName>
    </recommendedName>
</protein>
<proteinExistence type="predicted"/>
<gene>
    <name evidence="1" type="ORF">C8Q69DRAFT_442221</name>
</gene>
<dbReference type="EMBL" id="RCNU01000002">
    <property type="protein sequence ID" value="RWQ98045.1"/>
    <property type="molecule type" value="Genomic_DNA"/>
</dbReference>
<comment type="caution">
    <text evidence="1">The sequence shown here is derived from an EMBL/GenBank/DDBJ whole genome shotgun (WGS) entry which is preliminary data.</text>
</comment>
<name>A0A443I1W8_BYSSP</name>
<sequence length="248" mass="28498">MNPRGSVCGRTKSLTNDPNDPKIVVWTKLQVPPGEELDSYCQPLLHAVGHESTVWAREQGNPDIVMLATLWYTTSELRDFMASPSAQLYRESLANASIVPLISWETIHGYGSWFGPLSRSFTQLFWVYFPAPMTQAQQAEISSLRGIRPPVMGFSIPQSQLRQRHLPVQLWATQTEHLHGQEAQLMLWPHFWRDAEKAKWRFSGTGSYWGSPTERFIEDLEKVGPIEWKEELYEFRLAERSDPLLLVT</sequence>
<dbReference type="STRING" id="264951.A0A443I1W8"/>
<keyword evidence="2" id="KW-1185">Reference proteome</keyword>
<accession>A0A443I1W8</accession>
<dbReference type="Proteomes" id="UP000283841">
    <property type="component" value="Unassembled WGS sequence"/>
</dbReference>
<evidence type="ECO:0000313" key="2">
    <source>
        <dbReference type="Proteomes" id="UP000283841"/>
    </source>
</evidence>
<organism evidence="1 2">
    <name type="scientific">Byssochlamys spectabilis</name>
    <name type="common">Paecilomyces variotii</name>
    <dbReference type="NCBI Taxonomy" id="264951"/>
    <lineage>
        <taxon>Eukaryota</taxon>
        <taxon>Fungi</taxon>
        <taxon>Dikarya</taxon>
        <taxon>Ascomycota</taxon>
        <taxon>Pezizomycotina</taxon>
        <taxon>Eurotiomycetes</taxon>
        <taxon>Eurotiomycetidae</taxon>
        <taxon>Eurotiales</taxon>
        <taxon>Thermoascaceae</taxon>
        <taxon>Paecilomyces</taxon>
    </lineage>
</organism>
<reference evidence="1 2" key="1">
    <citation type="journal article" date="2018" name="Front. Microbiol.">
        <title>Genomic and genetic insights into a cosmopolitan fungus, Paecilomyces variotii (Eurotiales).</title>
        <authorList>
            <person name="Urquhart A.S."/>
            <person name="Mondo S.J."/>
            <person name="Makela M.R."/>
            <person name="Hane J.K."/>
            <person name="Wiebenga A."/>
            <person name="He G."/>
            <person name="Mihaltcheva S."/>
            <person name="Pangilinan J."/>
            <person name="Lipzen A."/>
            <person name="Barry K."/>
            <person name="de Vries R.P."/>
            <person name="Grigoriev I.V."/>
            <person name="Idnurm A."/>
        </authorList>
    </citation>
    <scope>NUCLEOTIDE SEQUENCE [LARGE SCALE GENOMIC DNA]</scope>
    <source>
        <strain evidence="1 2">CBS 101075</strain>
    </source>
</reference>
<dbReference type="RefSeq" id="XP_028487690.1">
    <property type="nucleotide sequence ID" value="XM_028628824.1"/>
</dbReference>
<dbReference type="VEuPathDB" id="FungiDB:C8Q69DRAFT_442221"/>
<evidence type="ECO:0008006" key="3">
    <source>
        <dbReference type="Google" id="ProtNLM"/>
    </source>
</evidence>
<evidence type="ECO:0000313" key="1">
    <source>
        <dbReference type="EMBL" id="RWQ98045.1"/>
    </source>
</evidence>
<dbReference type="GeneID" id="39598101"/>
<dbReference type="AlphaFoldDB" id="A0A443I1W8"/>